<keyword evidence="6" id="KW-1185">Reference proteome</keyword>
<evidence type="ECO:0000256" key="2">
    <source>
        <dbReference type="ARBA" id="ARBA00022747"/>
    </source>
</evidence>
<dbReference type="Gene3D" id="3.90.220.20">
    <property type="entry name" value="DNA methylase specificity domains"/>
    <property type="match status" value="2"/>
</dbReference>
<dbReference type="STRING" id="1921510.BSL82_09175"/>
<evidence type="ECO:0000313" key="5">
    <source>
        <dbReference type="EMBL" id="API59460.1"/>
    </source>
</evidence>
<dbReference type="OrthoDB" id="512700at2"/>
<keyword evidence="2" id="KW-0680">Restriction system</keyword>
<organism evidence="5 6">
    <name type="scientific">Tardibacter chloracetimidivorans</name>
    <dbReference type="NCBI Taxonomy" id="1921510"/>
    <lineage>
        <taxon>Bacteria</taxon>
        <taxon>Pseudomonadati</taxon>
        <taxon>Pseudomonadota</taxon>
        <taxon>Alphaproteobacteria</taxon>
        <taxon>Sphingomonadales</taxon>
        <taxon>Sphingomonadaceae</taxon>
        <taxon>Tardibacter</taxon>
    </lineage>
</organism>
<accession>A0A1L3ZV37</accession>
<dbReference type="RefSeq" id="WP_072597028.1">
    <property type="nucleotide sequence ID" value="NZ_CP018221.1"/>
</dbReference>
<dbReference type="GO" id="GO:0003677">
    <property type="term" value="F:DNA binding"/>
    <property type="evidence" value="ECO:0007669"/>
    <property type="project" value="UniProtKB-KW"/>
</dbReference>
<reference evidence="6" key="1">
    <citation type="submission" date="2016-11" db="EMBL/GenBank/DDBJ databases">
        <title>Complete Genome Sequence of alachlor-degrading Sphingomonas sp. strain JJ-A5.</title>
        <authorList>
            <person name="Lee H."/>
            <person name="Ka J.-O."/>
        </authorList>
    </citation>
    <scope>NUCLEOTIDE SEQUENCE [LARGE SCALE GENOMIC DNA]</scope>
    <source>
        <strain evidence="6">JJ-A5</strain>
    </source>
</reference>
<dbReference type="KEGG" id="sphj:BSL82_09175"/>
<protein>
    <recommendedName>
        <fullName evidence="4">Type I restriction modification DNA specificity domain-containing protein</fullName>
    </recommendedName>
</protein>
<evidence type="ECO:0000256" key="3">
    <source>
        <dbReference type="ARBA" id="ARBA00023125"/>
    </source>
</evidence>
<dbReference type="AlphaFoldDB" id="A0A1L3ZV37"/>
<dbReference type="CDD" id="cd17267">
    <property type="entry name" value="RMtype1_S_EcoAO83I-TRD1-CR1_like"/>
    <property type="match status" value="1"/>
</dbReference>
<dbReference type="InterPro" id="IPR044946">
    <property type="entry name" value="Restrct_endonuc_typeI_TRD_sf"/>
</dbReference>
<evidence type="ECO:0000256" key="1">
    <source>
        <dbReference type="ARBA" id="ARBA00010923"/>
    </source>
</evidence>
<feature type="domain" description="Type I restriction modification DNA specificity" evidence="4">
    <location>
        <begin position="6"/>
        <end position="154"/>
    </location>
</feature>
<sequence length="395" mass="43549">MSGEVPDDWSLGHVLDFFQLQRGHDLPVQDRQPGTVPVIASNGQVGWHNQSPLAGPGVVTGRSGTIGNVSFMQGAYWPLNTTLYVRDFKGSDPEFTYYFLQHFPMKDYATGTGVPTLNRNDVHAVDVVFPPLDEQRRIAEVLRSVDEAIAATQTTYDAAVAAQAAAFATFLQSGNLIADSLAVNGWTTGKIDGVHRLPAGWQIVRLVDIARLESGHTPDRKKPEYWDGGDVEWISLHDTQNLERSDIEQTEMRITQAGLANSSARLLPPGTVCFSRTATVGKCVIMAKSMATSQDFANFICSPKLNNRYLLHLMRWMQPVWKALASGSTHKTIYMPTFKALQIVLPTRAEQDQIAATMDGFMAVAEWHAASLERLRLIKAAITSDLLSGRVRVPE</sequence>
<evidence type="ECO:0000313" key="6">
    <source>
        <dbReference type="Proteomes" id="UP000182063"/>
    </source>
</evidence>
<proteinExistence type="inferred from homology"/>
<dbReference type="Gene3D" id="1.10.287.1120">
    <property type="entry name" value="Bipartite methylase S protein"/>
    <property type="match status" value="1"/>
</dbReference>
<comment type="similarity">
    <text evidence="1">Belongs to the type-I restriction system S methylase family.</text>
</comment>
<dbReference type="PANTHER" id="PTHR30408">
    <property type="entry name" value="TYPE-1 RESTRICTION ENZYME ECOKI SPECIFICITY PROTEIN"/>
    <property type="match status" value="1"/>
</dbReference>
<dbReference type="InterPro" id="IPR052021">
    <property type="entry name" value="Type-I_RS_S_subunit"/>
</dbReference>
<dbReference type="Pfam" id="PF01420">
    <property type="entry name" value="Methylase_S"/>
    <property type="match status" value="2"/>
</dbReference>
<dbReference type="SUPFAM" id="SSF116734">
    <property type="entry name" value="DNA methylase specificity domain"/>
    <property type="match status" value="2"/>
</dbReference>
<keyword evidence="3" id="KW-0238">DNA-binding</keyword>
<dbReference type="CDD" id="cd17248">
    <property type="entry name" value="RMtype1_S_AmiI-TRD2-CR2_like"/>
    <property type="match status" value="1"/>
</dbReference>
<name>A0A1L3ZV37_9SPHN</name>
<feature type="domain" description="Type I restriction modification DNA specificity" evidence="4">
    <location>
        <begin position="198"/>
        <end position="367"/>
    </location>
</feature>
<dbReference type="InterPro" id="IPR000055">
    <property type="entry name" value="Restrct_endonuc_typeI_TRD"/>
</dbReference>
<dbReference type="EMBL" id="CP018221">
    <property type="protein sequence ID" value="API59460.1"/>
    <property type="molecule type" value="Genomic_DNA"/>
</dbReference>
<dbReference type="Proteomes" id="UP000182063">
    <property type="component" value="Chromosome"/>
</dbReference>
<evidence type="ECO:0000259" key="4">
    <source>
        <dbReference type="Pfam" id="PF01420"/>
    </source>
</evidence>
<dbReference type="PANTHER" id="PTHR30408:SF12">
    <property type="entry name" value="TYPE I RESTRICTION ENZYME MJAVIII SPECIFICITY SUBUNIT"/>
    <property type="match status" value="1"/>
</dbReference>
<gene>
    <name evidence="5" type="ORF">BSL82_09175</name>
</gene>
<dbReference type="GO" id="GO:0009307">
    <property type="term" value="P:DNA restriction-modification system"/>
    <property type="evidence" value="ECO:0007669"/>
    <property type="project" value="UniProtKB-KW"/>
</dbReference>